<sequence length="237" mass="25671">MIKLFKPVAILALLGFPIAVIGYRMSLYPFSVAATIITYTVVLSVAVFFLSMVITFVKRRSNPAMAKAARTAAYLVMIPIIGMGYLKLTADNVPPIHNISTDVTNPPAFDKIAGIRSEHHNPLNYDAETLASAQVSAYPNVKTLLTDVPTQAAFDRALSVAKSLGWEIVNVNAEAGVIEATQTTMLWGFKDDVVIRVAQQGDKTAIDLRSVSRIGISDLGANAKRIEAFLEKFVATN</sequence>
<proteinExistence type="predicted"/>
<keyword evidence="1" id="KW-0812">Transmembrane</keyword>
<name>A0A395JMJ4_9GAMM</name>
<comment type="caution">
    <text evidence="2">The sequence shown here is derived from an EMBL/GenBank/DDBJ whole genome shotgun (WGS) entry which is preliminary data.</text>
</comment>
<evidence type="ECO:0000313" key="2">
    <source>
        <dbReference type="EMBL" id="RBP50824.1"/>
    </source>
</evidence>
<dbReference type="InterPro" id="IPR010865">
    <property type="entry name" value="DUF1499"/>
</dbReference>
<evidence type="ECO:0000313" key="3">
    <source>
        <dbReference type="Proteomes" id="UP000253083"/>
    </source>
</evidence>
<dbReference type="EMBL" id="QNRT01000002">
    <property type="protein sequence ID" value="RBP50824.1"/>
    <property type="molecule type" value="Genomic_DNA"/>
</dbReference>
<dbReference type="InParanoid" id="A0A395JMJ4"/>
<feature type="transmembrane region" description="Helical" evidence="1">
    <location>
        <begin position="68"/>
        <end position="86"/>
    </location>
</feature>
<evidence type="ECO:0000256" key="1">
    <source>
        <dbReference type="SAM" id="Phobius"/>
    </source>
</evidence>
<dbReference type="RefSeq" id="WP_113953643.1">
    <property type="nucleotide sequence ID" value="NZ_QNRT01000002.1"/>
</dbReference>
<protein>
    <submittedName>
        <fullName evidence="2">Uncharacterized protein DUF1499</fullName>
    </submittedName>
</protein>
<dbReference type="AlphaFoldDB" id="A0A395JMJ4"/>
<accession>A0A395JMJ4</accession>
<gene>
    <name evidence="2" type="ORF">DFR28_102240</name>
</gene>
<keyword evidence="1" id="KW-0472">Membrane</keyword>
<organism evidence="2 3">
    <name type="scientific">Arenicella xantha</name>
    <dbReference type="NCBI Taxonomy" id="644221"/>
    <lineage>
        <taxon>Bacteria</taxon>
        <taxon>Pseudomonadati</taxon>
        <taxon>Pseudomonadota</taxon>
        <taxon>Gammaproteobacteria</taxon>
        <taxon>Arenicellales</taxon>
        <taxon>Arenicellaceae</taxon>
        <taxon>Arenicella</taxon>
    </lineage>
</organism>
<keyword evidence="3" id="KW-1185">Reference proteome</keyword>
<dbReference type="Pfam" id="PF07386">
    <property type="entry name" value="DUF1499"/>
    <property type="match status" value="1"/>
</dbReference>
<dbReference type="Proteomes" id="UP000253083">
    <property type="component" value="Unassembled WGS sequence"/>
</dbReference>
<feature type="transmembrane region" description="Helical" evidence="1">
    <location>
        <begin position="32"/>
        <end position="56"/>
    </location>
</feature>
<reference evidence="2 3" key="1">
    <citation type="submission" date="2018-06" db="EMBL/GenBank/DDBJ databases">
        <title>Genomic Encyclopedia of Type Strains, Phase IV (KMG-IV): sequencing the most valuable type-strain genomes for metagenomic binning, comparative biology and taxonomic classification.</title>
        <authorList>
            <person name="Goeker M."/>
        </authorList>
    </citation>
    <scope>NUCLEOTIDE SEQUENCE [LARGE SCALE GENOMIC DNA]</scope>
    <source>
        <strain evidence="2 3">DSM 24032</strain>
    </source>
</reference>
<keyword evidence="1" id="KW-1133">Transmembrane helix</keyword>
<dbReference type="OrthoDB" id="1523552at2"/>